<evidence type="ECO:0000313" key="2">
    <source>
        <dbReference type="EMBL" id="PRQ18406.1"/>
    </source>
</evidence>
<name>A0A2P6P903_ROSCH</name>
<comment type="caution">
    <text evidence="2">The sequence shown here is derived from an EMBL/GenBank/DDBJ whole genome shotgun (WGS) entry which is preliminary data.</text>
</comment>
<evidence type="ECO:0000256" key="1">
    <source>
        <dbReference type="SAM" id="Phobius"/>
    </source>
</evidence>
<feature type="transmembrane region" description="Helical" evidence="1">
    <location>
        <begin position="31"/>
        <end position="51"/>
    </location>
</feature>
<dbReference type="EMBL" id="PDCK01000045">
    <property type="protein sequence ID" value="PRQ18406.1"/>
    <property type="molecule type" value="Genomic_DNA"/>
</dbReference>
<dbReference type="AlphaFoldDB" id="A0A2P6P903"/>
<reference evidence="2 3" key="1">
    <citation type="journal article" date="2018" name="Nat. Genet.">
        <title>The Rosa genome provides new insights in the design of modern roses.</title>
        <authorList>
            <person name="Bendahmane M."/>
        </authorList>
    </citation>
    <scope>NUCLEOTIDE SEQUENCE [LARGE SCALE GENOMIC DNA]</scope>
    <source>
        <strain evidence="3">cv. Old Blush</strain>
    </source>
</reference>
<dbReference type="Gramene" id="PRQ18406">
    <property type="protein sequence ID" value="PRQ18406"/>
    <property type="gene ID" value="RchiOBHm_Chr7g0205691"/>
</dbReference>
<keyword evidence="1" id="KW-0812">Transmembrane</keyword>
<keyword evidence="1" id="KW-0472">Membrane</keyword>
<dbReference type="Proteomes" id="UP000238479">
    <property type="component" value="Chromosome 7"/>
</dbReference>
<sequence>MVHGCSLYLRSAKKFPCKCCSLLFDACFGPYQQITIFLFFFFSSYVHYLLYSITNSTFM</sequence>
<evidence type="ECO:0000313" key="3">
    <source>
        <dbReference type="Proteomes" id="UP000238479"/>
    </source>
</evidence>
<keyword evidence="3" id="KW-1185">Reference proteome</keyword>
<accession>A0A2P6P903</accession>
<protein>
    <submittedName>
        <fullName evidence="2">Uncharacterized protein</fullName>
    </submittedName>
</protein>
<organism evidence="2 3">
    <name type="scientific">Rosa chinensis</name>
    <name type="common">China rose</name>
    <dbReference type="NCBI Taxonomy" id="74649"/>
    <lineage>
        <taxon>Eukaryota</taxon>
        <taxon>Viridiplantae</taxon>
        <taxon>Streptophyta</taxon>
        <taxon>Embryophyta</taxon>
        <taxon>Tracheophyta</taxon>
        <taxon>Spermatophyta</taxon>
        <taxon>Magnoliopsida</taxon>
        <taxon>eudicotyledons</taxon>
        <taxon>Gunneridae</taxon>
        <taxon>Pentapetalae</taxon>
        <taxon>rosids</taxon>
        <taxon>fabids</taxon>
        <taxon>Rosales</taxon>
        <taxon>Rosaceae</taxon>
        <taxon>Rosoideae</taxon>
        <taxon>Rosoideae incertae sedis</taxon>
        <taxon>Rosa</taxon>
    </lineage>
</organism>
<keyword evidence="1" id="KW-1133">Transmembrane helix</keyword>
<proteinExistence type="predicted"/>
<gene>
    <name evidence="2" type="ORF">RchiOBHm_Chr7g0205691</name>
</gene>